<evidence type="ECO:0000313" key="2">
    <source>
        <dbReference type="EMBL" id="PWG03708.1"/>
    </source>
</evidence>
<dbReference type="EMBL" id="QFFF01000001">
    <property type="protein sequence ID" value="PWG03708.1"/>
    <property type="molecule type" value="Genomic_DNA"/>
</dbReference>
<dbReference type="AlphaFoldDB" id="A0A2U2J5T8"/>
<evidence type="ECO:0000256" key="1">
    <source>
        <dbReference type="SAM" id="MobiDB-lite"/>
    </source>
</evidence>
<feature type="region of interest" description="Disordered" evidence="1">
    <location>
        <begin position="1"/>
        <end position="128"/>
    </location>
</feature>
<organism evidence="2 3">
    <name type="scientific">Allosphingosinicella humi</name>
    <dbReference type="NCBI Taxonomy" id="2068657"/>
    <lineage>
        <taxon>Bacteria</taxon>
        <taxon>Pseudomonadati</taxon>
        <taxon>Pseudomonadota</taxon>
        <taxon>Alphaproteobacteria</taxon>
        <taxon>Sphingomonadales</taxon>
        <taxon>Sphingomonadaceae</taxon>
        <taxon>Allosphingosinicella</taxon>
    </lineage>
</organism>
<feature type="compositionally biased region" description="Low complexity" evidence="1">
    <location>
        <begin position="31"/>
        <end position="115"/>
    </location>
</feature>
<sequence length="196" mass="20292">MSGAAIAQTYETDTTVDTGAQPDTDQSVDADVQTQPDMTTDTDTTAEPGMTTQTDTTQTAPPTQTDQPTQTDTTTHTDMTTHTGTPSQTDPMATTTMDQTQTQTQTQMSTAMAPASEPIVQPGNDNPEHDARGIAVISDPAMVPSGWNGITGSAVGGPLVDPATGETMAAADASYPPCSADVTDNCLQAYERGRSS</sequence>
<dbReference type="Proteomes" id="UP000245916">
    <property type="component" value="Unassembled WGS sequence"/>
</dbReference>
<gene>
    <name evidence="2" type="ORF">DF286_13085</name>
</gene>
<comment type="caution">
    <text evidence="2">The sequence shown here is derived from an EMBL/GenBank/DDBJ whole genome shotgun (WGS) entry which is preliminary data.</text>
</comment>
<proteinExistence type="predicted"/>
<keyword evidence="3" id="KW-1185">Reference proteome</keyword>
<evidence type="ECO:0000313" key="3">
    <source>
        <dbReference type="Proteomes" id="UP000245916"/>
    </source>
</evidence>
<reference evidence="2 3" key="1">
    <citation type="submission" date="2018-05" db="EMBL/GenBank/DDBJ databases">
        <title>Genome of Sphingosinicella humi QZX222.</title>
        <authorList>
            <person name="Qiao Z."/>
            <person name="Wang G."/>
        </authorList>
    </citation>
    <scope>NUCLEOTIDE SEQUENCE [LARGE SCALE GENOMIC DNA]</scope>
    <source>
        <strain evidence="2 3">QZX222</strain>
    </source>
</reference>
<protein>
    <submittedName>
        <fullName evidence="2">Uncharacterized protein</fullName>
    </submittedName>
</protein>
<feature type="compositionally biased region" description="Polar residues" evidence="1">
    <location>
        <begin position="9"/>
        <end position="27"/>
    </location>
</feature>
<name>A0A2U2J5T8_9SPHN</name>
<accession>A0A2U2J5T8</accession>